<dbReference type="EMBL" id="BDIP01001535">
    <property type="protein sequence ID" value="GCA62841.1"/>
    <property type="molecule type" value="Genomic_DNA"/>
</dbReference>
<comment type="caution">
    <text evidence="2">The sequence shown here is derived from an EMBL/GenBank/DDBJ whole genome shotgun (WGS) entry which is preliminary data.</text>
</comment>
<evidence type="ECO:0000256" key="1">
    <source>
        <dbReference type="SAM" id="MobiDB-lite"/>
    </source>
</evidence>
<reference evidence="2 3" key="1">
    <citation type="journal article" date="2018" name="PLoS ONE">
        <title>The draft genome of Kipferlia bialata reveals reductive genome evolution in fornicate parasites.</title>
        <authorList>
            <person name="Tanifuji G."/>
            <person name="Takabayashi S."/>
            <person name="Kume K."/>
            <person name="Takagi M."/>
            <person name="Nakayama T."/>
            <person name="Kamikawa R."/>
            <person name="Inagaki Y."/>
            <person name="Hashimoto T."/>
        </authorList>
    </citation>
    <scope>NUCLEOTIDE SEQUENCE [LARGE SCALE GENOMIC DNA]</scope>
    <source>
        <strain evidence="2">NY0173</strain>
    </source>
</reference>
<dbReference type="Proteomes" id="UP000265618">
    <property type="component" value="Unassembled WGS sequence"/>
</dbReference>
<feature type="non-terminal residue" evidence="2">
    <location>
        <position position="1"/>
    </location>
</feature>
<evidence type="ECO:0000313" key="3">
    <source>
        <dbReference type="Proteomes" id="UP000265618"/>
    </source>
</evidence>
<dbReference type="AlphaFoldDB" id="A0A391NLT3"/>
<protein>
    <submittedName>
        <fullName evidence="2">Uncharacterized protein</fullName>
    </submittedName>
</protein>
<feature type="region of interest" description="Disordered" evidence="1">
    <location>
        <begin position="1"/>
        <end position="25"/>
    </location>
</feature>
<organism evidence="2 3">
    <name type="scientific">Kipferlia bialata</name>
    <dbReference type="NCBI Taxonomy" id="797122"/>
    <lineage>
        <taxon>Eukaryota</taxon>
        <taxon>Metamonada</taxon>
        <taxon>Carpediemonas-like organisms</taxon>
        <taxon>Kipferlia</taxon>
    </lineage>
</organism>
<gene>
    <name evidence="2" type="ORF">KIPB_006127</name>
</gene>
<proteinExistence type="predicted"/>
<accession>A0A391NLT3</accession>
<keyword evidence="3" id="KW-1185">Reference proteome</keyword>
<evidence type="ECO:0000313" key="2">
    <source>
        <dbReference type="EMBL" id="GCA62841.1"/>
    </source>
</evidence>
<sequence length="25" mass="2789">PDRPMAAGIFVFKKRPDAEETSDNP</sequence>
<name>A0A391NLT3_9EUKA</name>